<dbReference type="RefSeq" id="WP_096611985.1">
    <property type="nucleotide sequence ID" value="NZ_NWVD01000003.1"/>
</dbReference>
<evidence type="ECO:0000313" key="4">
    <source>
        <dbReference type="Proteomes" id="UP000218784"/>
    </source>
</evidence>
<dbReference type="Pfam" id="PF06057">
    <property type="entry name" value="VirJ"/>
    <property type="match status" value="1"/>
</dbReference>
<proteinExistence type="predicted"/>
<dbReference type="EMBL" id="NWVD01000003">
    <property type="protein sequence ID" value="PCG09126.1"/>
    <property type="molecule type" value="Genomic_DNA"/>
</dbReference>
<dbReference type="Proteomes" id="UP000218784">
    <property type="component" value="Unassembled WGS sequence"/>
</dbReference>
<sequence length="248" mass="25732">MADPTRRSNPLAAAMGVLAALAVIVTGFLGYVGWFGGPLYRLAPATAAPPPALAGTVAIYLSGDAGFNMGMTATVAPAIAARGVPVLEVNSLVYFRHRRTRAEAAAFVTAAARRALALPGARRVVLIGQSFGADMLQASAARLPASLRARVPLVALVVPGDTLLFKASPGGLLDGAPDGPALPSARRIGWVPVLCIHGVREETSLCPSWHQRNVRAVALPGDHYLNHDTAALTRVLWRAIAETAGRAG</sequence>
<keyword evidence="4" id="KW-1185">Reference proteome</keyword>
<evidence type="ECO:0000259" key="2">
    <source>
        <dbReference type="Pfam" id="PF06057"/>
    </source>
</evidence>
<name>A0A2A4HX63_9SPHN</name>
<dbReference type="InterPro" id="IPR029058">
    <property type="entry name" value="AB_hydrolase_fold"/>
</dbReference>
<feature type="transmembrane region" description="Helical" evidence="1">
    <location>
        <begin position="12"/>
        <end position="34"/>
    </location>
</feature>
<feature type="domain" description="Bacterial virulence" evidence="2">
    <location>
        <begin position="56"/>
        <end position="241"/>
    </location>
</feature>
<dbReference type="SUPFAM" id="SSF53474">
    <property type="entry name" value="alpha/beta-Hydrolases"/>
    <property type="match status" value="1"/>
</dbReference>
<organism evidence="3 4">
    <name type="scientific">Sphingomonas ginsenosidimutans</name>
    <dbReference type="NCBI Taxonomy" id="862134"/>
    <lineage>
        <taxon>Bacteria</taxon>
        <taxon>Pseudomonadati</taxon>
        <taxon>Pseudomonadota</taxon>
        <taxon>Alphaproteobacteria</taxon>
        <taxon>Sphingomonadales</taxon>
        <taxon>Sphingomonadaceae</taxon>
        <taxon>Sphingomonas</taxon>
    </lineage>
</organism>
<keyword evidence="1" id="KW-1133">Transmembrane helix</keyword>
<comment type="caution">
    <text evidence="3">The sequence shown here is derived from an EMBL/GenBank/DDBJ whole genome shotgun (WGS) entry which is preliminary data.</text>
</comment>
<reference evidence="3 4" key="1">
    <citation type="submission" date="2017-09" db="EMBL/GenBank/DDBJ databases">
        <title>Sphingomonas ginsenosidimutans KACC 14949, whole genome shotgun sequence.</title>
        <authorList>
            <person name="Feng G."/>
            <person name="Zhu H."/>
        </authorList>
    </citation>
    <scope>NUCLEOTIDE SEQUENCE [LARGE SCALE GENOMIC DNA]</scope>
    <source>
        <strain evidence="3 4">KACC 14949</strain>
    </source>
</reference>
<dbReference type="InterPro" id="IPR010333">
    <property type="entry name" value="VirJ"/>
</dbReference>
<keyword evidence="1" id="KW-0812">Transmembrane</keyword>
<dbReference type="AlphaFoldDB" id="A0A2A4HX63"/>
<dbReference type="Gene3D" id="3.40.50.1820">
    <property type="entry name" value="alpha/beta hydrolase"/>
    <property type="match status" value="1"/>
</dbReference>
<keyword evidence="1" id="KW-0472">Membrane</keyword>
<evidence type="ECO:0000313" key="3">
    <source>
        <dbReference type="EMBL" id="PCG09126.1"/>
    </source>
</evidence>
<accession>A0A2A4HX63</accession>
<evidence type="ECO:0000256" key="1">
    <source>
        <dbReference type="SAM" id="Phobius"/>
    </source>
</evidence>
<protein>
    <submittedName>
        <fullName evidence="3">Type IV secretion system protein VirJ</fullName>
    </submittedName>
</protein>
<gene>
    <name evidence="3" type="ORF">COA17_09555</name>
</gene>